<dbReference type="EMBL" id="SHMQ01000014">
    <property type="protein sequence ID" value="RZV38862.1"/>
    <property type="molecule type" value="Genomic_DNA"/>
</dbReference>
<dbReference type="InterPro" id="IPR007712">
    <property type="entry name" value="RelE/ParE_toxin"/>
</dbReference>
<dbReference type="PANTHER" id="PTHR33755:SF5">
    <property type="entry name" value="TYPE II TOXIN-ANTITOXIN SYSTEM RELE_PARE FAMILY TOXIN"/>
    <property type="match status" value="1"/>
</dbReference>
<comment type="caution">
    <text evidence="3">The sequence shown here is derived from an EMBL/GenBank/DDBJ whole genome shotgun (WGS) entry which is preliminary data.</text>
</comment>
<dbReference type="AlphaFoldDB" id="A0A520XCL4"/>
<name>A0A520XCL4_9DELT</name>
<dbReference type="SUPFAM" id="SSF143011">
    <property type="entry name" value="RelE-like"/>
    <property type="match status" value="1"/>
</dbReference>
<dbReference type="Pfam" id="PF05016">
    <property type="entry name" value="ParE_toxin"/>
    <property type="match status" value="1"/>
</dbReference>
<evidence type="ECO:0000256" key="1">
    <source>
        <dbReference type="ARBA" id="ARBA00006226"/>
    </source>
</evidence>
<gene>
    <name evidence="3" type="ORF">EVJ48_06220</name>
</gene>
<keyword evidence="2" id="KW-1277">Toxin-antitoxin system</keyword>
<sequence length="109" mass="13049">MARKIIWTLEAADDLESIATYISRDSHFYSKSFVREIINASLSLKEFPERGRIVPEFSNSAVHELFIKEYRLIYKIEESRIVILGIIHGKRNLRLYPKKTDKKKRRRYF</sequence>
<dbReference type="InterPro" id="IPR051803">
    <property type="entry name" value="TA_system_RelE-like_toxin"/>
</dbReference>
<protein>
    <submittedName>
        <fullName evidence="3">Type II toxin-antitoxin system RelE/ParE family toxin</fullName>
    </submittedName>
</protein>
<proteinExistence type="inferred from homology"/>
<accession>A0A520XCL4</accession>
<evidence type="ECO:0000313" key="3">
    <source>
        <dbReference type="EMBL" id="RZV38862.1"/>
    </source>
</evidence>
<organism evidence="3 4">
    <name type="scientific">Candidatus Acidulodesulfobacterium acidiphilum</name>
    <dbReference type="NCBI Taxonomy" id="2597224"/>
    <lineage>
        <taxon>Bacteria</taxon>
        <taxon>Deltaproteobacteria</taxon>
        <taxon>Candidatus Acidulodesulfobacterales</taxon>
        <taxon>Candidatus Acidulodesulfobacterium</taxon>
    </lineage>
</organism>
<reference evidence="3 4" key="1">
    <citation type="submission" date="2019-01" db="EMBL/GenBank/DDBJ databases">
        <title>Insights into ecological role of a new deltaproteobacterial order Candidatus Sinidesulfobacterales (Sva0485) by metagenomics and metatranscriptomics.</title>
        <authorList>
            <person name="Tan S."/>
            <person name="Liu J."/>
            <person name="Fang Y."/>
            <person name="Hedlund B."/>
            <person name="Lian Z.-H."/>
            <person name="Huang L.-Y."/>
            <person name="Li J.-T."/>
            <person name="Huang L.-N."/>
            <person name="Li W.-J."/>
            <person name="Jiang H.-C."/>
            <person name="Dong H.-L."/>
            <person name="Shu W.-S."/>
        </authorList>
    </citation>
    <scope>NUCLEOTIDE SEQUENCE [LARGE SCALE GENOMIC DNA]</scope>
    <source>
        <strain evidence="3">AP4</strain>
    </source>
</reference>
<comment type="similarity">
    <text evidence="1">Belongs to the RelE toxin family.</text>
</comment>
<evidence type="ECO:0000256" key="2">
    <source>
        <dbReference type="ARBA" id="ARBA00022649"/>
    </source>
</evidence>
<dbReference type="Gene3D" id="3.30.2310.20">
    <property type="entry name" value="RelE-like"/>
    <property type="match status" value="1"/>
</dbReference>
<dbReference type="Proteomes" id="UP000322454">
    <property type="component" value="Unassembled WGS sequence"/>
</dbReference>
<evidence type="ECO:0000313" key="4">
    <source>
        <dbReference type="Proteomes" id="UP000322454"/>
    </source>
</evidence>
<dbReference type="PANTHER" id="PTHR33755">
    <property type="entry name" value="TOXIN PARE1-RELATED"/>
    <property type="match status" value="1"/>
</dbReference>
<dbReference type="InterPro" id="IPR035093">
    <property type="entry name" value="RelE/ParE_toxin_dom_sf"/>
</dbReference>